<accession>A0A9E7GAA2</accession>
<feature type="region of interest" description="Disordered" evidence="1">
    <location>
        <begin position="981"/>
        <end position="1002"/>
    </location>
</feature>
<organism evidence="2 3">
    <name type="scientific">Musa troglodytarum</name>
    <name type="common">fe'i banana</name>
    <dbReference type="NCBI Taxonomy" id="320322"/>
    <lineage>
        <taxon>Eukaryota</taxon>
        <taxon>Viridiplantae</taxon>
        <taxon>Streptophyta</taxon>
        <taxon>Embryophyta</taxon>
        <taxon>Tracheophyta</taxon>
        <taxon>Spermatophyta</taxon>
        <taxon>Magnoliopsida</taxon>
        <taxon>Liliopsida</taxon>
        <taxon>Zingiberales</taxon>
        <taxon>Musaceae</taxon>
        <taxon>Musa</taxon>
    </lineage>
</organism>
<feature type="region of interest" description="Disordered" evidence="1">
    <location>
        <begin position="252"/>
        <end position="273"/>
    </location>
</feature>
<feature type="region of interest" description="Disordered" evidence="1">
    <location>
        <begin position="735"/>
        <end position="754"/>
    </location>
</feature>
<proteinExistence type="predicted"/>
<feature type="compositionally biased region" description="Polar residues" evidence="1">
    <location>
        <begin position="557"/>
        <end position="566"/>
    </location>
</feature>
<feature type="region of interest" description="Disordered" evidence="1">
    <location>
        <begin position="289"/>
        <end position="329"/>
    </location>
</feature>
<feature type="region of interest" description="Disordered" evidence="1">
    <location>
        <begin position="926"/>
        <end position="955"/>
    </location>
</feature>
<reference evidence="2" key="1">
    <citation type="submission" date="2022-05" db="EMBL/GenBank/DDBJ databases">
        <title>The Musa troglodytarum L. genome provides insights into the mechanism of non-climacteric behaviour and enrichment of carotenoids.</title>
        <authorList>
            <person name="Wang J."/>
        </authorList>
    </citation>
    <scope>NUCLEOTIDE SEQUENCE</scope>
    <source>
        <tissue evidence="2">Leaf</tissue>
    </source>
</reference>
<dbReference type="EMBL" id="CP097508">
    <property type="protein sequence ID" value="URE08349.1"/>
    <property type="molecule type" value="Genomic_DNA"/>
</dbReference>
<feature type="compositionally biased region" description="Polar residues" evidence="1">
    <location>
        <begin position="981"/>
        <end position="996"/>
    </location>
</feature>
<feature type="region of interest" description="Disordered" evidence="1">
    <location>
        <begin position="354"/>
        <end position="401"/>
    </location>
</feature>
<evidence type="ECO:0000313" key="3">
    <source>
        <dbReference type="Proteomes" id="UP001055439"/>
    </source>
</evidence>
<evidence type="ECO:0000313" key="2">
    <source>
        <dbReference type="EMBL" id="URE08349.1"/>
    </source>
</evidence>
<feature type="region of interest" description="Disordered" evidence="1">
    <location>
        <begin position="1039"/>
        <end position="1091"/>
    </location>
</feature>
<feature type="region of interest" description="Disordered" evidence="1">
    <location>
        <begin position="1179"/>
        <end position="1250"/>
    </location>
</feature>
<feature type="region of interest" description="Disordered" evidence="1">
    <location>
        <begin position="766"/>
        <end position="793"/>
    </location>
</feature>
<evidence type="ECO:0000256" key="1">
    <source>
        <dbReference type="SAM" id="MobiDB-lite"/>
    </source>
</evidence>
<feature type="compositionally biased region" description="Low complexity" evidence="1">
    <location>
        <begin position="1197"/>
        <end position="1212"/>
    </location>
</feature>
<protein>
    <submittedName>
        <fullName evidence="2">Uncharacterized protein</fullName>
    </submittedName>
</protein>
<feature type="compositionally biased region" description="Basic and acidic residues" evidence="1">
    <location>
        <begin position="701"/>
        <end position="710"/>
    </location>
</feature>
<feature type="compositionally biased region" description="Basic residues" evidence="1">
    <location>
        <begin position="939"/>
        <end position="950"/>
    </location>
</feature>
<feature type="region of interest" description="Disordered" evidence="1">
    <location>
        <begin position="515"/>
        <end position="631"/>
    </location>
</feature>
<name>A0A9E7GAA2_9LILI</name>
<dbReference type="OrthoDB" id="1093005at2759"/>
<feature type="compositionally biased region" description="Polar residues" evidence="1">
    <location>
        <begin position="381"/>
        <end position="401"/>
    </location>
</feature>
<feature type="region of interest" description="Disordered" evidence="1">
    <location>
        <begin position="1267"/>
        <end position="1293"/>
    </location>
</feature>
<keyword evidence="3" id="KW-1185">Reference proteome</keyword>
<feature type="region of interest" description="Disordered" evidence="1">
    <location>
        <begin position="677"/>
        <end position="721"/>
    </location>
</feature>
<feature type="compositionally biased region" description="Basic and acidic residues" evidence="1">
    <location>
        <begin position="576"/>
        <end position="606"/>
    </location>
</feature>
<dbReference type="Proteomes" id="UP001055439">
    <property type="component" value="Chromosome 6"/>
</dbReference>
<feature type="compositionally biased region" description="Basic and acidic residues" evidence="1">
    <location>
        <begin position="1049"/>
        <end position="1066"/>
    </location>
</feature>
<sequence>MAMDRPSLLPPPHATAFPVFIDSSLGTNLAMSVSPDDTVADLKRKIRIEHTLCFPDVGEVSVQALKVKRRGAFYHLSDTMLVRSAFDGSKATWFLHVDVVATSISKCHGGTAAHFENQTMKQLHGSHQILVEPSQNLDEDRLLGRKDISVDDMSNVNEKQAEMVGHVDLSKQKPGSCQIECLMNTSCDQLATHNRNVEWSTQAHQLERPEIDIKNQVHESDGRDKEATKLSVIPNSGLFVDQANKEGRENKVPDLVDFDGESVPVGTEGKSTKRNDVERNDHFIDANSEHVLSGNKMGKHRKANSVEEHTSTYNVGGALSGKETSTMGKLPSEVDTVAGKANLVSPEELYSRLRDGDPNLIEHCADDKKKSKKRRHSSKSQQTEAASDMQSNDPDMALPQNTKEPYVEHVPLLEKNSSGLGPEVKEGNHVGALVNKHKDLNKQFDAATKQTSENAAGGDSLKADTYSQKIDVLDFSSENMAKGSHINHISGMDFCKNKVEADTHEVALDDNLKDDLTESNFAPGTKEAAPFRNSAEVESQIPTDVRRKKRSRKNLPETLSGSNDPSHSLECANEGNPKEQHGDHRGMDKESHTRTSKHEDTAKLDSENPSAGNVGTPHRKRRRKSEKVELTTFQANSYEPVYSLDNVANKQHSKGKLDGQEPQQLVVTTEIKSLPNTAVMDPTCPSIPGDTKSHRKKKRSAKVELQDHESTQQNFAHSLVGEDAEEKAKKTLNNHDKELGKESNSLTNNGEAAVLGGSTKVDTAISSISQGKSTHRRKRKSGKLYSSHDTSGSQITEVNFEKTSTIISRYPGGASDDVILPNKTEQNASHENGLNVHSTGSFNNLSNKCEFSCNSAKTDNHENLKGALVSTSANLVKEFPLHMAHRNSDKATEANESRELPDFDNDKINFVDAFCPSIVQHESVVPAHVSTPVDTEPKKQHKSKKKRKSNKHDSACDLVYPSEMDKHHMVNSGQLICDSGNQDLSDQIGQPSSKGFSNAKAHDAAAKRTTNCDVNAGAATSDFMPPTRLHDSNVEEKIQGNKPDTFRLSSHDEQSTHVYNSKEKASSSKAAAKSPDHQHANASGDLGNETCQPEKNAIVNIGAHAVQSPSKATSCASHKETLADRVASSDSTEEDTPVQAKQYRLAVRKVPSKNFGEFSNSNKQESSLFTPGAIFNAATSDSSEDEFEFRNREVTELGALDSSASSSDSDGGLENRKISGPKSAAYGSKDEGSDGDITLSQSLSVSRKGMPLGTILRSSSSYKKAKFLASQSQAEDSESQPVDVVPETQPESD</sequence>
<feature type="compositionally biased region" description="Basic residues" evidence="1">
    <location>
        <begin position="773"/>
        <end position="782"/>
    </location>
</feature>
<gene>
    <name evidence="2" type="ORF">MUK42_21640</name>
</gene>